<organism evidence="2 3">
    <name type="scientific">Bifidobacterium callitrichos DSM 23973</name>
    <dbReference type="NCBI Taxonomy" id="1437609"/>
    <lineage>
        <taxon>Bacteria</taxon>
        <taxon>Bacillati</taxon>
        <taxon>Actinomycetota</taxon>
        <taxon>Actinomycetes</taxon>
        <taxon>Bifidobacteriales</taxon>
        <taxon>Bifidobacteriaceae</taxon>
        <taxon>Bifidobacterium</taxon>
    </lineage>
</organism>
<dbReference type="eggNOG" id="COG2375">
    <property type="taxonomic scope" value="Bacteria"/>
</dbReference>
<dbReference type="CDD" id="cd06193">
    <property type="entry name" value="siderophore_interacting"/>
    <property type="match status" value="1"/>
</dbReference>
<dbReference type="SUPFAM" id="SSF63380">
    <property type="entry name" value="Riboflavin synthase domain-like"/>
    <property type="match status" value="1"/>
</dbReference>
<accession>A0A087A9F1</accession>
<sequence>MTTTTDAKHTAYPPFRPFLAHVADVTPLSAHFTRITFDGPELEHVRRTGYDQRIKLVLPLEDDPRWERSPLLAADCVERGAWWDVWRALPADRRNVIRTYTLRTTPDDGLVCIEFVTHEGAGPAGTFAMTARPGDTVVLVAPDDRAETYGGGIDFHPGVAGNVLLVGDETATPAILGIIGSLAGTPWDGSITALLEVPESGDVIAAPECERLDIKWLPRNGSARGTRLVRAVEAYADAHPRSFVTRWRRTGDSPAPAYTETDVDRELLWETTGDGLPSIGSTSRLATGSDGFYAWVAGEAAVVRDVRRVLLRDHGLDRRRAAFMGYWRAGKSEI</sequence>
<dbReference type="PANTHER" id="PTHR30157:SF0">
    <property type="entry name" value="NADPH-DEPENDENT FERRIC-CHELATE REDUCTASE"/>
    <property type="match status" value="1"/>
</dbReference>
<gene>
    <name evidence="2" type="ORF">BCAL_0656</name>
</gene>
<dbReference type="InterPro" id="IPR039261">
    <property type="entry name" value="FNR_nucleotide-bd"/>
</dbReference>
<dbReference type="PANTHER" id="PTHR30157">
    <property type="entry name" value="FERRIC REDUCTASE, NADPH-DEPENDENT"/>
    <property type="match status" value="1"/>
</dbReference>
<dbReference type="InterPro" id="IPR007037">
    <property type="entry name" value="SIP_rossman_dom"/>
</dbReference>
<dbReference type="InterPro" id="IPR039374">
    <property type="entry name" value="SIP_fam"/>
</dbReference>
<dbReference type="Gene3D" id="2.40.30.10">
    <property type="entry name" value="Translation factors"/>
    <property type="match status" value="1"/>
</dbReference>
<dbReference type="InterPro" id="IPR017938">
    <property type="entry name" value="Riboflavin_synthase-like_b-brl"/>
</dbReference>
<comment type="caution">
    <text evidence="2">The sequence shown here is derived from an EMBL/GenBank/DDBJ whole genome shotgun (WGS) entry which is preliminary data.</text>
</comment>
<protein>
    <submittedName>
        <fullName evidence="2">FAD-binding 9 siderophore-interacting domain protein</fullName>
    </submittedName>
</protein>
<dbReference type="EMBL" id="JGYS01000005">
    <property type="protein sequence ID" value="KFI55401.1"/>
    <property type="molecule type" value="Genomic_DNA"/>
</dbReference>
<dbReference type="GO" id="GO:0016491">
    <property type="term" value="F:oxidoreductase activity"/>
    <property type="evidence" value="ECO:0007669"/>
    <property type="project" value="InterPro"/>
</dbReference>
<dbReference type="RefSeq" id="WP_043164316.1">
    <property type="nucleotide sequence ID" value="NZ_JDUV01000002.1"/>
</dbReference>
<dbReference type="AlphaFoldDB" id="A0A087A9F1"/>
<proteinExistence type="predicted"/>
<dbReference type="InterPro" id="IPR017927">
    <property type="entry name" value="FAD-bd_FR_type"/>
</dbReference>
<dbReference type="PROSITE" id="PS51384">
    <property type="entry name" value="FAD_FR"/>
    <property type="match status" value="1"/>
</dbReference>
<dbReference type="Pfam" id="PF04954">
    <property type="entry name" value="SIP"/>
    <property type="match status" value="1"/>
</dbReference>
<name>A0A087A9F1_9BIFI</name>
<reference evidence="2 3" key="1">
    <citation type="submission" date="2014-03" db="EMBL/GenBank/DDBJ databases">
        <title>Genomics of Bifidobacteria.</title>
        <authorList>
            <person name="Ventura M."/>
            <person name="Milani C."/>
            <person name="Lugli G.A."/>
        </authorList>
    </citation>
    <scope>NUCLEOTIDE SEQUENCE [LARGE SCALE GENOMIC DNA]</scope>
    <source>
        <strain evidence="2 3">DSM 23973</strain>
    </source>
</reference>
<dbReference type="Proteomes" id="UP000029072">
    <property type="component" value="Unassembled WGS sequence"/>
</dbReference>
<dbReference type="InterPro" id="IPR013113">
    <property type="entry name" value="SIP_FAD-bd"/>
</dbReference>
<feature type="domain" description="FAD-binding FR-type" evidence="1">
    <location>
        <begin position="15"/>
        <end position="158"/>
    </location>
</feature>
<dbReference type="OrthoDB" id="3291337at2"/>
<dbReference type="Gene3D" id="3.40.50.80">
    <property type="entry name" value="Nucleotide-binding domain of ferredoxin-NADP reductase (FNR) module"/>
    <property type="match status" value="1"/>
</dbReference>
<evidence type="ECO:0000313" key="3">
    <source>
        <dbReference type="Proteomes" id="UP000029072"/>
    </source>
</evidence>
<evidence type="ECO:0000313" key="2">
    <source>
        <dbReference type="EMBL" id="KFI55401.1"/>
    </source>
</evidence>
<evidence type="ECO:0000259" key="1">
    <source>
        <dbReference type="PROSITE" id="PS51384"/>
    </source>
</evidence>
<dbReference type="Pfam" id="PF08021">
    <property type="entry name" value="FAD_binding_9"/>
    <property type="match status" value="1"/>
</dbReference>
<dbReference type="STRING" id="1437609.BCAL_0656"/>